<dbReference type="Gene3D" id="3.90.280.10">
    <property type="entry name" value="PEBP-like"/>
    <property type="match status" value="1"/>
</dbReference>
<dbReference type="PANTHER" id="PTHR30289">
    <property type="entry name" value="UNCHARACTERIZED PROTEIN YBCL-RELATED"/>
    <property type="match status" value="1"/>
</dbReference>
<protein>
    <submittedName>
        <fullName evidence="1">YbhB/YbcL family Raf kinase inhibitor-like protein</fullName>
    </submittedName>
</protein>
<evidence type="ECO:0000313" key="1">
    <source>
        <dbReference type="EMBL" id="QLC48817.1"/>
    </source>
</evidence>
<dbReference type="OrthoDB" id="28720at2157"/>
<dbReference type="InterPro" id="IPR005247">
    <property type="entry name" value="YbhB_YbcL/LppC-like"/>
</dbReference>
<dbReference type="PANTHER" id="PTHR30289:SF1">
    <property type="entry name" value="PEBP (PHOSPHATIDYLETHANOLAMINE-BINDING PROTEIN) FAMILY PROTEIN"/>
    <property type="match status" value="1"/>
</dbReference>
<dbReference type="RefSeq" id="WP_176963880.1">
    <property type="nucleotide sequence ID" value="NZ_CP058215.1"/>
</dbReference>
<dbReference type="InterPro" id="IPR008914">
    <property type="entry name" value="PEBP"/>
</dbReference>
<dbReference type="SUPFAM" id="SSF49777">
    <property type="entry name" value="PEBP-like"/>
    <property type="match status" value="1"/>
</dbReference>
<keyword evidence="2" id="KW-1185">Reference proteome</keyword>
<sequence>MRVVSSAFENGETIPAKYTCEGENISPPLQFYDLPSTTMSLVVMVDGIDSSSGTMTHWIVWNIPFVEAIAENSVPGVEGMNGFNEVSYCGPCPSSGTHSYYFMVYALDTRLDLRTGTSRNEVENAMRSHIIDKGELMGKFGKSRA</sequence>
<dbReference type="InterPro" id="IPR036610">
    <property type="entry name" value="PEBP-like_sf"/>
</dbReference>
<dbReference type="CDD" id="cd00865">
    <property type="entry name" value="PEBP_bact_arch"/>
    <property type="match status" value="1"/>
</dbReference>
<accession>A0A7D5E7D7</accession>
<gene>
    <name evidence="1" type="ORF">HWN40_00260</name>
</gene>
<dbReference type="EMBL" id="CP058215">
    <property type="protein sequence ID" value="QLC48817.1"/>
    <property type="molecule type" value="Genomic_DNA"/>
</dbReference>
<dbReference type="AlphaFoldDB" id="A0A7D5E7D7"/>
<dbReference type="Pfam" id="PF01161">
    <property type="entry name" value="PBP"/>
    <property type="match status" value="1"/>
</dbReference>
<organism evidence="1 2">
    <name type="scientific">Methanolobus zinderi</name>
    <dbReference type="NCBI Taxonomy" id="536044"/>
    <lineage>
        <taxon>Archaea</taxon>
        <taxon>Methanobacteriati</taxon>
        <taxon>Methanobacteriota</taxon>
        <taxon>Stenosarchaea group</taxon>
        <taxon>Methanomicrobia</taxon>
        <taxon>Methanosarcinales</taxon>
        <taxon>Methanosarcinaceae</taxon>
        <taxon>Methanolobus</taxon>
    </lineage>
</organism>
<dbReference type="Proteomes" id="UP000509594">
    <property type="component" value="Chromosome"/>
</dbReference>
<dbReference type="KEGG" id="mzi:HWN40_00260"/>
<dbReference type="GeneID" id="55820061"/>
<dbReference type="NCBIfam" id="TIGR00481">
    <property type="entry name" value="YbhB/YbcL family Raf kinase inhibitor-like protein"/>
    <property type="match status" value="1"/>
</dbReference>
<evidence type="ECO:0000313" key="2">
    <source>
        <dbReference type="Proteomes" id="UP000509594"/>
    </source>
</evidence>
<name>A0A7D5E7D7_9EURY</name>
<proteinExistence type="predicted"/>
<reference evidence="1 2" key="1">
    <citation type="submission" date="2020-06" db="EMBL/GenBank/DDBJ databases">
        <title>Methanolobus halotolerans sp. nov., isolated from a saline lake Tus in Siberia.</title>
        <authorList>
            <person name="Shen Y."/>
            <person name="Chen S.-C."/>
            <person name="Lai M.-C."/>
            <person name="Huang H.-H."/>
            <person name="Chiu H.-H."/>
            <person name="Tang S.-L."/>
            <person name="Rogozin D.Y."/>
            <person name="Degermendzhy A.G."/>
        </authorList>
    </citation>
    <scope>NUCLEOTIDE SEQUENCE [LARGE SCALE GENOMIC DNA]</scope>
    <source>
        <strain evidence="1 2">DSM 21339</strain>
    </source>
</reference>